<evidence type="ECO:0000256" key="3">
    <source>
        <dbReference type="ARBA" id="ARBA00022989"/>
    </source>
</evidence>
<reference evidence="7 8" key="1">
    <citation type="submission" date="2016-08" db="EMBL/GenBank/DDBJ databases">
        <title>A Parts List for Fungal Cellulosomes Revealed by Comparative Genomics.</title>
        <authorList>
            <consortium name="DOE Joint Genome Institute"/>
            <person name="Haitjema C.H."/>
            <person name="Gilmore S.P."/>
            <person name="Henske J.K."/>
            <person name="Solomon K.V."/>
            <person name="De Groot R."/>
            <person name="Kuo A."/>
            <person name="Mondo S.J."/>
            <person name="Salamov A.A."/>
            <person name="Labutti K."/>
            <person name="Zhao Z."/>
            <person name="Chiniquy J."/>
            <person name="Barry K."/>
            <person name="Brewer H.M."/>
            <person name="Purvine S.O."/>
            <person name="Wright A.T."/>
            <person name="Boxma B."/>
            <person name="Van Alen T."/>
            <person name="Hackstein J.H."/>
            <person name="Baker S.E."/>
            <person name="Grigoriev I.V."/>
            <person name="O'Malley M.A."/>
        </authorList>
    </citation>
    <scope>NUCLEOTIDE SEQUENCE [LARGE SCALE GENOMIC DNA]</scope>
    <source>
        <strain evidence="7 8">S4</strain>
    </source>
</reference>
<evidence type="ECO:0000313" key="7">
    <source>
        <dbReference type="EMBL" id="ORX77550.1"/>
    </source>
</evidence>
<name>A0A1Y1WVI4_9FUNG</name>
<evidence type="ECO:0000256" key="4">
    <source>
        <dbReference type="ARBA" id="ARBA00023136"/>
    </source>
</evidence>
<dbReference type="AlphaFoldDB" id="A0A1Y1WVI4"/>
<evidence type="ECO:0000256" key="5">
    <source>
        <dbReference type="SAM" id="Phobius"/>
    </source>
</evidence>
<sequence length="217" mass="25149">MYGIVIFMILFHIMICTLWTILHKIESEPDLTGKKKIYQRCKYPKTRTYSIIFNFAVLFLGCYFSYQIRYVKRNFQENLVLTVYVYVVTMIITEIINLQDKISITVKDSLSAAATILNTSVILIYLYFIKFYAIYNNTADTNIPIDLLSLPGKGEPFGSKTNLINRSNDSNINRFLSNNNINRSNDSNINRFLSNNNINRSIDSNISRFLSNNNIID</sequence>
<evidence type="ECO:0000256" key="1">
    <source>
        <dbReference type="ARBA" id="ARBA00004141"/>
    </source>
</evidence>
<keyword evidence="8" id="KW-1185">Reference proteome</keyword>
<proteinExistence type="predicted"/>
<dbReference type="InterPro" id="IPR017978">
    <property type="entry name" value="GPCR_3_C"/>
</dbReference>
<dbReference type="GO" id="GO:0004930">
    <property type="term" value="F:G protein-coupled receptor activity"/>
    <property type="evidence" value="ECO:0007669"/>
    <property type="project" value="InterPro"/>
</dbReference>
<accession>A0A1Y1WVI4</accession>
<dbReference type="Proteomes" id="UP000193944">
    <property type="component" value="Unassembled WGS sequence"/>
</dbReference>
<organism evidence="7 8">
    <name type="scientific">Anaeromyces robustus</name>
    <dbReference type="NCBI Taxonomy" id="1754192"/>
    <lineage>
        <taxon>Eukaryota</taxon>
        <taxon>Fungi</taxon>
        <taxon>Fungi incertae sedis</taxon>
        <taxon>Chytridiomycota</taxon>
        <taxon>Chytridiomycota incertae sedis</taxon>
        <taxon>Neocallimastigomycetes</taxon>
        <taxon>Neocallimastigales</taxon>
        <taxon>Neocallimastigaceae</taxon>
        <taxon>Anaeromyces</taxon>
    </lineage>
</organism>
<feature type="transmembrane region" description="Helical" evidence="5">
    <location>
        <begin position="78"/>
        <end position="98"/>
    </location>
</feature>
<dbReference type="Pfam" id="PF00003">
    <property type="entry name" value="7tm_3"/>
    <property type="match status" value="1"/>
</dbReference>
<evidence type="ECO:0000313" key="8">
    <source>
        <dbReference type="Proteomes" id="UP000193944"/>
    </source>
</evidence>
<feature type="transmembrane region" description="Helical" evidence="5">
    <location>
        <begin position="46"/>
        <end position="66"/>
    </location>
</feature>
<reference evidence="7 8" key="2">
    <citation type="submission" date="2016-08" db="EMBL/GenBank/DDBJ databases">
        <title>Pervasive Adenine N6-methylation of Active Genes in Fungi.</title>
        <authorList>
            <consortium name="DOE Joint Genome Institute"/>
            <person name="Mondo S.J."/>
            <person name="Dannebaum R.O."/>
            <person name="Kuo R.C."/>
            <person name="Labutti K."/>
            <person name="Haridas S."/>
            <person name="Kuo A."/>
            <person name="Salamov A."/>
            <person name="Ahrendt S.R."/>
            <person name="Lipzen A."/>
            <person name="Sullivan W."/>
            <person name="Andreopoulos W.B."/>
            <person name="Clum A."/>
            <person name="Lindquist E."/>
            <person name="Daum C."/>
            <person name="Ramamoorthy G.K."/>
            <person name="Gryganskyi A."/>
            <person name="Culley D."/>
            <person name="Magnuson J.K."/>
            <person name="James T.Y."/>
            <person name="O'Malley M.A."/>
            <person name="Stajich J.E."/>
            <person name="Spatafora J.W."/>
            <person name="Visel A."/>
            <person name="Grigoriev I.V."/>
        </authorList>
    </citation>
    <scope>NUCLEOTIDE SEQUENCE [LARGE SCALE GENOMIC DNA]</scope>
    <source>
        <strain evidence="7 8">S4</strain>
    </source>
</reference>
<comment type="caution">
    <text evidence="7">The sequence shown here is derived from an EMBL/GenBank/DDBJ whole genome shotgun (WGS) entry which is preliminary data.</text>
</comment>
<feature type="transmembrane region" description="Helical" evidence="5">
    <location>
        <begin position="110"/>
        <end position="128"/>
    </location>
</feature>
<keyword evidence="2 5" id="KW-0812">Transmembrane</keyword>
<evidence type="ECO:0000256" key="2">
    <source>
        <dbReference type="ARBA" id="ARBA00022692"/>
    </source>
</evidence>
<dbReference type="OrthoDB" id="2129233at2759"/>
<feature type="domain" description="G-protein coupled receptors family 3 profile" evidence="6">
    <location>
        <begin position="2"/>
        <end position="128"/>
    </location>
</feature>
<comment type="subcellular location">
    <subcellularLocation>
        <location evidence="1">Membrane</location>
        <topology evidence="1">Multi-pass membrane protein</topology>
    </subcellularLocation>
</comment>
<dbReference type="EMBL" id="MCFG01000243">
    <property type="protein sequence ID" value="ORX77550.1"/>
    <property type="molecule type" value="Genomic_DNA"/>
</dbReference>
<dbReference type="GO" id="GO:0016020">
    <property type="term" value="C:membrane"/>
    <property type="evidence" value="ECO:0007669"/>
    <property type="project" value="UniProtKB-SubCell"/>
</dbReference>
<keyword evidence="3 5" id="KW-1133">Transmembrane helix</keyword>
<feature type="transmembrane region" description="Helical" evidence="5">
    <location>
        <begin position="6"/>
        <end position="25"/>
    </location>
</feature>
<evidence type="ECO:0000259" key="6">
    <source>
        <dbReference type="Pfam" id="PF00003"/>
    </source>
</evidence>
<protein>
    <recommendedName>
        <fullName evidence="6">G-protein coupled receptors family 3 profile domain-containing protein</fullName>
    </recommendedName>
</protein>
<gene>
    <name evidence="7" type="ORF">BCR32DRAFT_270573</name>
</gene>
<keyword evidence="4 5" id="KW-0472">Membrane</keyword>